<name>Q82C09_STRAW</name>
<dbReference type="KEGG" id="sma:SAVERM_5545"/>
<reference evidence="1 2" key="3">
    <citation type="journal article" date="2014" name="J. Ind. Microbiol. Biotechnol.">
        <title>Genome mining of the Streptomyces avermitilis genome and development of genome-minimized hosts for heterologous expression of biosynthetic gene clusters.</title>
        <authorList>
            <person name="Ikeda H."/>
            <person name="Shin-ya K."/>
            <person name="Omura S."/>
        </authorList>
    </citation>
    <scope>NUCLEOTIDE SEQUENCE [LARGE SCALE GENOMIC DNA]</scope>
    <source>
        <strain evidence="2">ATCC 31267 / DSM 46492 / JCM 5070 / NBRC 14893 / NCIMB 12804 / NRRL 8165 / MA-4680</strain>
    </source>
</reference>
<dbReference type="EMBL" id="BA000030">
    <property type="protein sequence ID" value="BAC73257.1"/>
    <property type="molecule type" value="Genomic_DNA"/>
</dbReference>
<reference evidence="1 2" key="1">
    <citation type="journal article" date="2001" name="Proc. Natl. Acad. Sci. U.S.A.">
        <title>Genome sequence of an industrial microorganism Streptomyces avermitilis: deducing the ability of producing secondary metabolites.</title>
        <authorList>
            <person name="Omura S."/>
            <person name="Ikeda H."/>
            <person name="Ishikawa J."/>
            <person name="Hanamoto A."/>
            <person name="Takahashi C."/>
            <person name="Shinose M."/>
            <person name="Takahashi Y."/>
            <person name="Horikawa H."/>
            <person name="Nakazawa H."/>
            <person name="Osonoe T."/>
            <person name="Kikuchi H."/>
            <person name="Shiba T."/>
            <person name="Sakaki Y."/>
            <person name="Hattori M."/>
        </authorList>
    </citation>
    <scope>NUCLEOTIDE SEQUENCE [LARGE SCALE GENOMIC DNA]</scope>
    <source>
        <strain evidence="2">ATCC 31267 / DSM 46492 / JCM 5070 / NBRC 14893 / NCIMB 12804 / NRRL 8165 / MA-4680</strain>
    </source>
</reference>
<evidence type="ECO:0000313" key="2">
    <source>
        <dbReference type="Proteomes" id="UP000000428"/>
    </source>
</evidence>
<sequence length="63" mass="7272">MGRGFPVSEQLYTVTAFSNDYEHKPSRGVVYQVVDATEEYVEKLKAREAEEHPDRWLKVEAQG</sequence>
<protein>
    <submittedName>
        <fullName evidence="1">Uncharacterized protein</fullName>
    </submittedName>
</protein>
<dbReference type="HOGENOM" id="CLU_2883809_0_0_11"/>
<organism evidence="1 2">
    <name type="scientific">Streptomyces avermitilis (strain ATCC 31267 / DSM 46492 / JCM 5070 / NBRC 14893 / NCIMB 12804 / NRRL 8165 / MA-4680)</name>
    <dbReference type="NCBI Taxonomy" id="227882"/>
    <lineage>
        <taxon>Bacteria</taxon>
        <taxon>Bacillati</taxon>
        <taxon>Actinomycetota</taxon>
        <taxon>Actinomycetes</taxon>
        <taxon>Kitasatosporales</taxon>
        <taxon>Streptomycetaceae</taxon>
        <taxon>Streptomyces</taxon>
    </lineage>
</organism>
<reference evidence="1 2" key="2">
    <citation type="journal article" date="2003" name="Nat. Biotechnol.">
        <title>Complete genome sequence and comparative analysis of the industrial microorganism Streptomyces avermitilis.</title>
        <authorList>
            <person name="Ikeda H."/>
            <person name="Ishikawa J."/>
            <person name="Hanamoto A."/>
            <person name="Shinose M."/>
            <person name="Kikuchi H."/>
            <person name="Shiba T."/>
            <person name="Sakaki Y."/>
            <person name="Hattori M."/>
            <person name="Omura S."/>
        </authorList>
    </citation>
    <scope>NUCLEOTIDE SEQUENCE [LARGE SCALE GENOMIC DNA]</scope>
    <source>
        <strain evidence="2">ATCC 31267 / DSM 46492 / JCM 5070 / NBRC 14893 / NCIMB 12804 / NRRL 8165 / MA-4680</strain>
    </source>
</reference>
<dbReference type="Proteomes" id="UP000000428">
    <property type="component" value="Chromosome"/>
</dbReference>
<dbReference type="AlphaFoldDB" id="Q82C09"/>
<gene>
    <name evidence="1" type="ORF">SAVERM_5545</name>
</gene>
<evidence type="ECO:0000313" key="1">
    <source>
        <dbReference type="EMBL" id="BAC73257.1"/>
    </source>
</evidence>
<accession>Q82C09</accession>
<proteinExistence type="predicted"/>
<keyword evidence="2" id="KW-1185">Reference proteome</keyword>